<feature type="compositionally biased region" description="Basic and acidic residues" evidence="1">
    <location>
        <begin position="312"/>
        <end position="321"/>
    </location>
</feature>
<accession>A0A1E5JTB3</accession>
<feature type="compositionally biased region" description="Polar residues" evidence="1">
    <location>
        <begin position="323"/>
        <end position="332"/>
    </location>
</feature>
<dbReference type="PATRIC" id="fig|45071.6.peg.2044"/>
<name>A0A1E5JTB3_9GAMM</name>
<keyword evidence="3" id="KW-1185">Reference proteome</keyword>
<dbReference type="InterPro" id="IPR038622">
    <property type="entry name" value="CDPS_sf"/>
</dbReference>
<sequence>MPKVRGPKDGTFVTASFDSVNKRDNSKSRFPSLKTTKDLVLLSIVGNEFCAGDYLSAIVQQSVVTHQTPVEHTGPKGKTTFLIADEIYWHNLKGKTTTPGEEEALKNKALEKGEKYFESNLIAFLAPLGMSVDEFELKYPKASMNEKISIINQLALEQGKNFEIVRWHTWIAQNDFNKTLKDIIPYYERVEGLRDAIEDAVIDFVKRHSKDGGDRETWTERSRGYLTEESPSIMLLAAQLGYNFIIYPGTILPPFSATKEYFIVDNHVARIEKGHSIKDECTHNEFCLHTENPSRLVNWLEVNFTRSHVAPKSREVPKPRDVTTPSKVSETQEVPKPPEGGEVPVGVKLPGVGSTTLEEVTKSKALTFFDQRRSTVVPPRKVNRLLITEITDEDGRVLQVVPKTEDIISSIVQGISYALENHIPGQTGKSEKRIQTPLTHVFEGIAKGVLEAEHLSMTDKVEFLTELVNSYVNRLVHEERENAPSRMSMII</sequence>
<dbReference type="OrthoDB" id="5653377at2"/>
<dbReference type="AlphaFoldDB" id="A0A1E5JTB3"/>
<protein>
    <submittedName>
        <fullName evidence="2">Uncharacterized protein</fullName>
    </submittedName>
</protein>
<reference evidence="2 3" key="1">
    <citation type="submission" date="2016-02" db="EMBL/GenBank/DDBJ databases">
        <title>Secondary metabolites in Legionella.</title>
        <authorList>
            <person name="Tobias N.J."/>
            <person name="Bode H.B."/>
        </authorList>
    </citation>
    <scope>NUCLEOTIDE SEQUENCE [LARGE SCALE GENOMIC DNA]</scope>
    <source>
        <strain evidence="2 3">DSM 19216</strain>
    </source>
</reference>
<comment type="caution">
    <text evidence="2">The sequence shown here is derived from an EMBL/GenBank/DDBJ whole genome shotgun (WGS) entry which is preliminary data.</text>
</comment>
<dbReference type="RefSeq" id="WP_058517737.1">
    <property type="nucleotide sequence ID" value="NZ_CAAAIE010000013.1"/>
</dbReference>
<evidence type="ECO:0000256" key="1">
    <source>
        <dbReference type="SAM" id="MobiDB-lite"/>
    </source>
</evidence>
<dbReference type="Gene3D" id="3.40.50.11710">
    <property type="entry name" value="Cyclodipeptide synthase"/>
    <property type="match status" value="1"/>
</dbReference>
<proteinExistence type="predicted"/>
<feature type="region of interest" description="Disordered" evidence="1">
    <location>
        <begin position="310"/>
        <end position="346"/>
    </location>
</feature>
<gene>
    <name evidence="2" type="ORF">lpari_01231</name>
</gene>
<evidence type="ECO:0000313" key="2">
    <source>
        <dbReference type="EMBL" id="OEH47766.1"/>
    </source>
</evidence>
<organism evidence="2 3">
    <name type="scientific">Legionella parisiensis</name>
    <dbReference type="NCBI Taxonomy" id="45071"/>
    <lineage>
        <taxon>Bacteria</taxon>
        <taxon>Pseudomonadati</taxon>
        <taxon>Pseudomonadota</taxon>
        <taxon>Gammaproteobacteria</taxon>
        <taxon>Legionellales</taxon>
        <taxon>Legionellaceae</taxon>
        <taxon>Legionella</taxon>
    </lineage>
</organism>
<dbReference type="GO" id="GO:0016755">
    <property type="term" value="F:aminoacyltransferase activity"/>
    <property type="evidence" value="ECO:0007669"/>
    <property type="project" value="InterPro"/>
</dbReference>
<dbReference type="EMBL" id="LSOG01000038">
    <property type="protein sequence ID" value="OEH47766.1"/>
    <property type="molecule type" value="Genomic_DNA"/>
</dbReference>
<dbReference type="Proteomes" id="UP000095229">
    <property type="component" value="Unassembled WGS sequence"/>
</dbReference>
<evidence type="ECO:0000313" key="3">
    <source>
        <dbReference type="Proteomes" id="UP000095229"/>
    </source>
</evidence>